<dbReference type="GO" id="GO:0003964">
    <property type="term" value="F:RNA-directed DNA polymerase activity"/>
    <property type="evidence" value="ECO:0007669"/>
    <property type="project" value="UniProtKB-KW"/>
</dbReference>
<dbReference type="EMBL" id="BKCJ010003427">
    <property type="protein sequence ID" value="GEU55021.1"/>
    <property type="molecule type" value="Genomic_DNA"/>
</dbReference>
<keyword evidence="2" id="KW-0695">RNA-directed DNA polymerase</keyword>
<organism evidence="2">
    <name type="scientific">Tanacetum cinerariifolium</name>
    <name type="common">Dalmatian daisy</name>
    <name type="synonym">Chrysanthemum cinerariifolium</name>
    <dbReference type="NCBI Taxonomy" id="118510"/>
    <lineage>
        <taxon>Eukaryota</taxon>
        <taxon>Viridiplantae</taxon>
        <taxon>Streptophyta</taxon>
        <taxon>Embryophyta</taxon>
        <taxon>Tracheophyta</taxon>
        <taxon>Spermatophyta</taxon>
        <taxon>Magnoliopsida</taxon>
        <taxon>eudicotyledons</taxon>
        <taxon>Gunneridae</taxon>
        <taxon>Pentapetalae</taxon>
        <taxon>asterids</taxon>
        <taxon>campanulids</taxon>
        <taxon>Asterales</taxon>
        <taxon>Asteraceae</taxon>
        <taxon>Asteroideae</taxon>
        <taxon>Anthemideae</taxon>
        <taxon>Anthemidinae</taxon>
        <taxon>Tanacetum</taxon>
    </lineage>
</organism>
<keyword evidence="2" id="KW-0548">Nucleotidyltransferase</keyword>
<accession>A0A6L2KZC1</accession>
<dbReference type="AlphaFoldDB" id="A0A6L2KZC1"/>
<evidence type="ECO:0000259" key="1">
    <source>
        <dbReference type="Pfam" id="PF03732"/>
    </source>
</evidence>
<sequence>MFSPNQPTFDIEDAFSSTFPNYILTLPEYSLASPGNTPSESSNNSYGLVPIASPTLLLFHDDPYMKELLPPKEQVSYLTSSFTDLSNPSWKQACILVPPSFSVYTLTLPQIFEIGKSFIKMHLKHHEKQIGDILDYLEELSFHRIEKIEERLVNAQAANMENTDNTNRNTRPRETPATRKCTYKEFMSCQHFNFKGTEGTVGFIRWFERTESVFSHSNCTEECKVKFATGTLIKEALSWWNYFAQPIRIKEAYKIAWVEFKKLLIKKYYPRTEVQKMEDEFYHLTVKGNDLKTYVIKFQELATLCPTMVLHSKKMMEAFIGGLPRSIEGNYTASKP</sequence>
<keyword evidence="2" id="KW-0808">Transferase</keyword>
<reference evidence="2" key="1">
    <citation type="journal article" date="2019" name="Sci. Rep.">
        <title>Draft genome of Tanacetum cinerariifolium, the natural source of mosquito coil.</title>
        <authorList>
            <person name="Yamashiro T."/>
            <person name="Shiraishi A."/>
            <person name="Satake H."/>
            <person name="Nakayama K."/>
        </authorList>
    </citation>
    <scope>NUCLEOTIDE SEQUENCE</scope>
</reference>
<name>A0A6L2KZC1_TANCI</name>
<dbReference type="Pfam" id="PF03732">
    <property type="entry name" value="Retrotrans_gag"/>
    <property type="match status" value="1"/>
</dbReference>
<dbReference type="PANTHER" id="PTHR33223">
    <property type="entry name" value="CCHC-TYPE DOMAIN-CONTAINING PROTEIN"/>
    <property type="match status" value="1"/>
</dbReference>
<comment type="caution">
    <text evidence="2">The sequence shown here is derived from an EMBL/GenBank/DDBJ whole genome shotgun (WGS) entry which is preliminary data.</text>
</comment>
<gene>
    <name evidence="2" type="ORF">Tci_026999</name>
</gene>
<proteinExistence type="predicted"/>
<dbReference type="PANTHER" id="PTHR33223:SF11">
    <property type="entry name" value="ELEMENT PROTEIN, PUTATIVE-RELATED"/>
    <property type="match status" value="1"/>
</dbReference>
<protein>
    <submittedName>
        <fullName evidence="2">Reverse transcriptase domain-containing protein</fullName>
    </submittedName>
</protein>
<feature type="domain" description="Retrotransposon gag" evidence="1">
    <location>
        <begin position="226"/>
        <end position="324"/>
    </location>
</feature>
<evidence type="ECO:0000313" key="2">
    <source>
        <dbReference type="EMBL" id="GEU55021.1"/>
    </source>
</evidence>
<dbReference type="InterPro" id="IPR005162">
    <property type="entry name" value="Retrotrans_gag_dom"/>
</dbReference>